<name>A0AAD1WKB5_PELCU</name>
<sequence>MARNNRAVELLAGLRRPEIGNGRGPMIPCLTQTMKGMRGRMSNTLILTRMSFQRARASKGNSSRQRQLMQRLS</sequence>
<keyword evidence="3" id="KW-1185">Reference proteome</keyword>
<evidence type="ECO:0000313" key="2">
    <source>
        <dbReference type="EMBL" id="CAH2314959.1"/>
    </source>
</evidence>
<protein>
    <submittedName>
        <fullName evidence="2">Uncharacterized protein</fullName>
    </submittedName>
</protein>
<feature type="region of interest" description="Disordered" evidence="1">
    <location>
        <begin position="54"/>
        <end position="73"/>
    </location>
</feature>
<dbReference type="Proteomes" id="UP001295444">
    <property type="component" value="Chromosome 09"/>
</dbReference>
<dbReference type="EMBL" id="OW240920">
    <property type="protein sequence ID" value="CAH2314959.1"/>
    <property type="molecule type" value="Genomic_DNA"/>
</dbReference>
<dbReference type="AlphaFoldDB" id="A0AAD1WKB5"/>
<gene>
    <name evidence="2" type="ORF">PECUL_23A061872</name>
</gene>
<feature type="compositionally biased region" description="Polar residues" evidence="1">
    <location>
        <begin position="59"/>
        <end position="73"/>
    </location>
</feature>
<evidence type="ECO:0000313" key="3">
    <source>
        <dbReference type="Proteomes" id="UP001295444"/>
    </source>
</evidence>
<organism evidence="2 3">
    <name type="scientific">Pelobates cultripes</name>
    <name type="common">Western spadefoot toad</name>
    <dbReference type="NCBI Taxonomy" id="61616"/>
    <lineage>
        <taxon>Eukaryota</taxon>
        <taxon>Metazoa</taxon>
        <taxon>Chordata</taxon>
        <taxon>Craniata</taxon>
        <taxon>Vertebrata</taxon>
        <taxon>Euteleostomi</taxon>
        <taxon>Amphibia</taxon>
        <taxon>Batrachia</taxon>
        <taxon>Anura</taxon>
        <taxon>Pelobatoidea</taxon>
        <taxon>Pelobatidae</taxon>
        <taxon>Pelobates</taxon>
    </lineage>
</organism>
<proteinExistence type="predicted"/>
<reference evidence="2" key="1">
    <citation type="submission" date="2022-03" db="EMBL/GenBank/DDBJ databases">
        <authorList>
            <person name="Alioto T."/>
            <person name="Alioto T."/>
            <person name="Gomez Garrido J."/>
        </authorList>
    </citation>
    <scope>NUCLEOTIDE SEQUENCE</scope>
</reference>
<accession>A0AAD1WKB5</accession>
<evidence type="ECO:0000256" key="1">
    <source>
        <dbReference type="SAM" id="MobiDB-lite"/>
    </source>
</evidence>